<evidence type="ECO:0000256" key="1">
    <source>
        <dbReference type="SAM" id="MobiDB-lite"/>
    </source>
</evidence>
<organism evidence="2 3">
    <name type="scientific">Pseudaminobacter soli</name>
    <name type="common">ex Zhang et al. 2022</name>
    <dbReference type="NCBI Taxonomy" id="2831468"/>
    <lineage>
        <taxon>Bacteria</taxon>
        <taxon>Pseudomonadati</taxon>
        <taxon>Pseudomonadota</taxon>
        <taxon>Alphaproteobacteria</taxon>
        <taxon>Hyphomicrobiales</taxon>
        <taxon>Phyllobacteriaceae</taxon>
        <taxon>Pseudaminobacter</taxon>
    </lineage>
</organism>
<feature type="region of interest" description="Disordered" evidence="1">
    <location>
        <begin position="43"/>
        <end position="63"/>
    </location>
</feature>
<reference evidence="2" key="1">
    <citation type="submission" date="2021-04" db="EMBL/GenBank/DDBJ databases">
        <title>Pseudaminobacter soli sp. nov., isolated from paddy soil contaminated by heavy metals.</title>
        <authorList>
            <person name="Zhang K."/>
        </authorList>
    </citation>
    <scope>NUCLEOTIDE SEQUENCE</scope>
    <source>
        <strain evidence="2">19-2017</strain>
    </source>
</reference>
<evidence type="ECO:0000313" key="2">
    <source>
        <dbReference type="EMBL" id="MBS3648858.1"/>
    </source>
</evidence>
<protein>
    <submittedName>
        <fullName evidence="2">Uncharacterized protein</fullName>
    </submittedName>
</protein>
<proteinExistence type="predicted"/>
<evidence type="ECO:0000313" key="3">
    <source>
        <dbReference type="Proteomes" id="UP000680348"/>
    </source>
</evidence>
<dbReference type="EMBL" id="JAGWCR010000004">
    <property type="protein sequence ID" value="MBS3648858.1"/>
    <property type="molecule type" value="Genomic_DNA"/>
</dbReference>
<name>A0A942I2K0_9HYPH</name>
<feature type="compositionally biased region" description="Basic and acidic residues" evidence="1">
    <location>
        <begin position="44"/>
        <end position="53"/>
    </location>
</feature>
<sequence length="63" mass="7158">MAHYRMVWSPEGVPFEVTPDKADDLVLNKGWFNSKPVYESVIVGDEKAPEPPRRGKKFTPEPS</sequence>
<dbReference type="Proteomes" id="UP000680348">
    <property type="component" value="Unassembled WGS sequence"/>
</dbReference>
<keyword evidence="3" id="KW-1185">Reference proteome</keyword>
<accession>A0A942I2K0</accession>
<comment type="caution">
    <text evidence="2">The sequence shown here is derived from an EMBL/GenBank/DDBJ whole genome shotgun (WGS) entry which is preliminary data.</text>
</comment>
<dbReference type="AlphaFoldDB" id="A0A942I2K0"/>
<dbReference type="RefSeq" id="WP_188254420.1">
    <property type="nucleotide sequence ID" value="NZ_JABVCF010000004.1"/>
</dbReference>
<gene>
    <name evidence="2" type="ORF">KEU06_09590</name>
</gene>